<dbReference type="InterPro" id="IPR053000">
    <property type="entry name" value="WSS1-like_metalloprotease"/>
</dbReference>
<dbReference type="InterPro" id="IPR036443">
    <property type="entry name" value="Znf_RanBP2_sf"/>
</dbReference>
<dbReference type="GO" id="GO:0005634">
    <property type="term" value="C:nucleus"/>
    <property type="evidence" value="ECO:0007669"/>
    <property type="project" value="TreeGrafter"/>
</dbReference>
<dbReference type="PANTHER" id="PTHR46622">
    <property type="entry name" value="DNA-DEPENDENT METALLOPROTEASE WSS1"/>
    <property type="match status" value="1"/>
</dbReference>
<organism evidence="8 9">
    <name type="scientific">Dioszegia hungarica</name>
    <dbReference type="NCBI Taxonomy" id="4972"/>
    <lineage>
        <taxon>Eukaryota</taxon>
        <taxon>Fungi</taxon>
        <taxon>Dikarya</taxon>
        <taxon>Basidiomycota</taxon>
        <taxon>Agaricomycotina</taxon>
        <taxon>Tremellomycetes</taxon>
        <taxon>Tremellales</taxon>
        <taxon>Bulleribasidiaceae</taxon>
        <taxon>Dioszegia</taxon>
    </lineage>
</organism>
<evidence type="ECO:0000256" key="4">
    <source>
        <dbReference type="PROSITE-ProRule" id="PRU00322"/>
    </source>
</evidence>
<dbReference type="PANTHER" id="PTHR46622:SF1">
    <property type="entry name" value="DNA-DEPENDENT METALLOPROTEASE WSS1"/>
    <property type="match status" value="1"/>
</dbReference>
<dbReference type="GO" id="GO:0008270">
    <property type="term" value="F:zinc ion binding"/>
    <property type="evidence" value="ECO:0007669"/>
    <property type="project" value="UniProtKB-KW"/>
</dbReference>
<reference evidence="8" key="1">
    <citation type="journal article" date="2022" name="G3 (Bethesda)">
        <title>High quality genome of the basidiomycete yeast Dioszegia hungarica PDD-24b-2 isolated from cloud water.</title>
        <authorList>
            <person name="Jarrige D."/>
            <person name="Haridas S."/>
            <person name="Bleykasten-Grosshans C."/>
            <person name="Joly M."/>
            <person name="Nadalig T."/>
            <person name="Sancelme M."/>
            <person name="Vuilleumier S."/>
            <person name="Grigoriev I.V."/>
            <person name="Amato P."/>
            <person name="Bringel F."/>
        </authorList>
    </citation>
    <scope>NUCLEOTIDE SEQUENCE</scope>
    <source>
        <strain evidence="8">PDD-24b-2</strain>
    </source>
</reference>
<evidence type="ECO:0000259" key="6">
    <source>
        <dbReference type="PROSITE" id="PS50199"/>
    </source>
</evidence>
<feature type="domain" description="WLM" evidence="7">
    <location>
        <begin position="1"/>
        <end position="192"/>
    </location>
</feature>
<feature type="region of interest" description="Disordered" evidence="5">
    <location>
        <begin position="197"/>
        <end position="303"/>
    </location>
</feature>
<evidence type="ECO:0000259" key="7">
    <source>
        <dbReference type="PROSITE" id="PS51397"/>
    </source>
</evidence>
<evidence type="ECO:0000313" key="9">
    <source>
        <dbReference type="Proteomes" id="UP001164286"/>
    </source>
</evidence>
<dbReference type="SMART" id="SM00547">
    <property type="entry name" value="ZnF_RBZ"/>
    <property type="match status" value="1"/>
</dbReference>
<dbReference type="Proteomes" id="UP001164286">
    <property type="component" value="Unassembled WGS sequence"/>
</dbReference>
<dbReference type="InterPro" id="IPR013536">
    <property type="entry name" value="WLM_dom"/>
</dbReference>
<dbReference type="RefSeq" id="XP_052941604.1">
    <property type="nucleotide sequence ID" value="XM_053086398.1"/>
</dbReference>
<dbReference type="PROSITE" id="PS51397">
    <property type="entry name" value="WLM"/>
    <property type="match status" value="1"/>
</dbReference>
<dbReference type="GeneID" id="77725599"/>
<name>A0AA38LPC6_9TREE</name>
<feature type="compositionally biased region" description="Basic and acidic residues" evidence="5">
    <location>
        <begin position="197"/>
        <end position="214"/>
    </location>
</feature>
<dbReference type="EMBL" id="JAKWFO010000016">
    <property type="protein sequence ID" value="KAI9631827.1"/>
    <property type="molecule type" value="Genomic_DNA"/>
</dbReference>
<dbReference type="PROSITE" id="PS50199">
    <property type="entry name" value="ZF_RANBP2_2"/>
    <property type="match status" value="1"/>
</dbReference>
<evidence type="ECO:0000256" key="1">
    <source>
        <dbReference type="ARBA" id="ARBA00022723"/>
    </source>
</evidence>
<keyword evidence="3" id="KW-0862">Zinc</keyword>
<keyword evidence="2 4" id="KW-0863">Zinc-finger</keyword>
<proteinExistence type="predicted"/>
<gene>
    <name evidence="8" type="ORF">MKK02DRAFT_21316</name>
</gene>
<keyword evidence="9" id="KW-1185">Reference proteome</keyword>
<dbReference type="SUPFAM" id="SSF90209">
    <property type="entry name" value="Ran binding protein zinc finger-like"/>
    <property type="match status" value="1"/>
</dbReference>
<dbReference type="PROSITE" id="PS01358">
    <property type="entry name" value="ZF_RANBP2_1"/>
    <property type="match status" value="1"/>
</dbReference>
<comment type="caution">
    <text evidence="8">The sequence shown here is derived from an EMBL/GenBank/DDBJ whole genome shotgun (WGS) entry which is preliminary data.</text>
</comment>
<feature type="domain" description="RanBP2-type" evidence="6">
    <location>
        <begin position="303"/>
        <end position="332"/>
    </location>
</feature>
<evidence type="ECO:0000256" key="5">
    <source>
        <dbReference type="SAM" id="MobiDB-lite"/>
    </source>
</evidence>
<evidence type="ECO:0000256" key="3">
    <source>
        <dbReference type="ARBA" id="ARBA00022833"/>
    </source>
</evidence>
<evidence type="ECO:0000256" key="2">
    <source>
        <dbReference type="ARBA" id="ARBA00022771"/>
    </source>
</evidence>
<dbReference type="GO" id="GO:0006281">
    <property type="term" value="P:DNA repair"/>
    <property type="evidence" value="ECO:0007669"/>
    <property type="project" value="TreeGrafter"/>
</dbReference>
<dbReference type="InterPro" id="IPR001876">
    <property type="entry name" value="Znf_RanBP2"/>
</dbReference>
<dbReference type="AlphaFoldDB" id="A0AA38LPC6"/>
<dbReference type="Gene3D" id="2.30.30.380">
    <property type="entry name" value="Zn-finger domain of Sec23/24"/>
    <property type="match status" value="1"/>
</dbReference>
<sequence>MSLIGRFEHLPKRPKSDQARPLLEKIASQVKPIMTKRSWTVGTLAEFLPSDPSLLGNNMNRGQRINLRLRPPGSEGDFYEYDQLVLVMLHELTHNEFGPHDAKFYKLLGELEEEYYDLKRKGFSGEGFHSSGNNLSGIKRDEYAGRLTGLQAAERRLAAQRKIGKGGVLGGRGTAGRSVREVLAEAAERRIRDDKACSAEGSKAVEEEVRKAAEESVGIDAIDLTGEDGDDAGPFTPISTSTSTPSSIGPIRPTHRSGTIASSSSSTSASTSKPPTSRKQPPSSSIPGPSKPIRQPPLPAHEQPTEWSCPTCTLLNPLHHLSCDACATERPPHVKTGWFCGVCGEGPVSWDRWSCEGCGVVRTFG</sequence>
<protein>
    <submittedName>
        <fullName evidence="8">WLM domain-containing protein</fullName>
    </submittedName>
</protein>
<evidence type="ECO:0000313" key="8">
    <source>
        <dbReference type="EMBL" id="KAI9631827.1"/>
    </source>
</evidence>
<dbReference type="GO" id="GO:0008237">
    <property type="term" value="F:metallopeptidase activity"/>
    <property type="evidence" value="ECO:0007669"/>
    <property type="project" value="TreeGrafter"/>
</dbReference>
<accession>A0AA38LPC6</accession>
<dbReference type="Pfam" id="PF08325">
    <property type="entry name" value="WLM"/>
    <property type="match status" value="1"/>
</dbReference>
<keyword evidence="1" id="KW-0479">Metal-binding</keyword>
<feature type="compositionally biased region" description="Low complexity" evidence="5">
    <location>
        <begin position="234"/>
        <end position="293"/>
    </location>
</feature>